<evidence type="ECO:0000256" key="1">
    <source>
        <dbReference type="ARBA" id="ARBA00000799"/>
    </source>
</evidence>
<evidence type="ECO:0000313" key="14">
    <source>
        <dbReference type="Proteomes" id="UP001202328"/>
    </source>
</evidence>
<evidence type="ECO:0000256" key="9">
    <source>
        <dbReference type="ARBA" id="ARBA00022842"/>
    </source>
</evidence>
<evidence type="ECO:0000256" key="2">
    <source>
        <dbReference type="ARBA" id="ARBA00001946"/>
    </source>
</evidence>
<evidence type="ECO:0000256" key="11">
    <source>
        <dbReference type="ARBA" id="ARBA00023235"/>
    </source>
</evidence>
<feature type="domain" description="Chorismate-utilising enzyme C-terminal" evidence="12">
    <location>
        <begin position="295"/>
        <end position="551"/>
    </location>
</feature>
<dbReference type="EC" id="5.4.4.2" evidence="5"/>
<comment type="similarity">
    <text evidence="4">Belongs to the isochorismate synthase family.</text>
</comment>
<protein>
    <recommendedName>
        <fullName evidence="5">isochorismate synthase</fullName>
        <ecNumber evidence="5">5.4.4.2</ecNumber>
    </recommendedName>
</protein>
<evidence type="ECO:0000256" key="7">
    <source>
        <dbReference type="ARBA" id="ARBA00022640"/>
    </source>
</evidence>
<keyword evidence="8" id="KW-0611">Plant defense</keyword>
<dbReference type="NCBIfam" id="TIGR00543">
    <property type="entry name" value="isochor_syn"/>
    <property type="match status" value="1"/>
</dbReference>
<evidence type="ECO:0000259" key="12">
    <source>
        <dbReference type="Pfam" id="PF00425"/>
    </source>
</evidence>
<gene>
    <name evidence="13" type="ORF">MKW98_022893</name>
</gene>
<dbReference type="Pfam" id="PF00425">
    <property type="entry name" value="Chorismate_bind"/>
    <property type="match status" value="1"/>
</dbReference>
<evidence type="ECO:0000256" key="4">
    <source>
        <dbReference type="ARBA" id="ARBA00005297"/>
    </source>
</evidence>
<dbReference type="InterPro" id="IPR015890">
    <property type="entry name" value="Chorismate_C"/>
</dbReference>
<evidence type="ECO:0000313" key="13">
    <source>
        <dbReference type="EMBL" id="KAI3963471.1"/>
    </source>
</evidence>
<dbReference type="GO" id="GO:0042372">
    <property type="term" value="P:phylloquinone biosynthetic process"/>
    <property type="evidence" value="ECO:0007669"/>
    <property type="project" value="TreeGrafter"/>
</dbReference>
<dbReference type="GO" id="GO:0008909">
    <property type="term" value="F:isochorismate synthase activity"/>
    <property type="evidence" value="ECO:0007669"/>
    <property type="project" value="UniProtKB-EC"/>
</dbReference>
<evidence type="ECO:0000256" key="6">
    <source>
        <dbReference type="ARBA" id="ARBA00022528"/>
    </source>
</evidence>
<evidence type="ECO:0000256" key="5">
    <source>
        <dbReference type="ARBA" id="ARBA00012824"/>
    </source>
</evidence>
<comment type="cofactor">
    <cofactor evidence="2">
        <name>Mg(2+)</name>
        <dbReference type="ChEBI" id="CHEBI:18420"/>
    </cofactor>
</comment>
<dbReference type="SUPFAM" id="SSF56322">
    <property type="entry name" value="ADC synthase"/>
    <property type="match status" value="1"/>
</dbReference>
<dbReference type="PANTHER" id="PTHR47253:SF4">
    <property type="entry name" value="ISOCHORISMATE SYNTHASE 2, CHLOROPLASTIC"/>
    <property type="match status" value="1"/>
</dbReference>
<dbReference type="InterPro" id="IPR005801">
    <property type="entry name" value="ADC_synthase"/>
</dbReference>
<keyword evidence="7" id="KW-0934">Plastid</keyword>
<name>A0AAD4TL56_9MAGN</name>
<dbReference type="AlphaFoldDB" id="A0AAD4TL56"/>
<dbReference type="Proteomes" id="UP001202328">
    <property type="component" value="Unassembled WGS sequence"/>
</dbReference>
<dbReference type="GO" id="GO:0006952">
    <property type="term" value="P:defense response"/>
    <property type="evidence" value="ECO:0007669"/>
    <property type="project" value="UniProtKB-KW"/>
</dbReference>
<dbReference type="EMBL" id="JAJJMB010000061">
    <property type="protein sequence ID" value="KAI3963471.1"/>
    <property type="molecule type" value="Genomic_DNA"/>
</dbReference>
<evidence type="ECO:0000256" key="10">
    <source>
        <dbReference type="ARBA" id="ARBA00022946"/>
    </source>
</evidence>
<comment type="catalytic activity">
    <reaction evidence="1">
        <text>chorismate = isochorismate</text>
        <dbReference type="Rhea" id="RHEA:18985"/>
        <dbReference type="ChEBI" id="CHEBI:29748"/>
        <dbReference type="ChEBI" id="CHEBI:29780"/>
        <dbReference type="EC" id="5.4.4.2"/>
    </reaction>
</comment>
<keyword evidence="11" id="KW-0413">Isomerase</keyword>
<dbReference type="InterPro" id="IPR044250">
    <property type="entry name" value="MenF-like"/>
</dbReference>
<comment type="caution">
    <text evidence="13">The sequence shown here is derived from an EMBL/GenBank/DDBJ whole genome shotgun (WGS) entry which is preliminary data.</text>
</comment>
<keyword evidence="9" id="KW-0460">Magnesium</keyword>
<dbReference type="Gene3D" id="3.60.120.10">
    <property type="entry name" value="Anthranilate synthase"/>
    <property type="match status" value="1"/>
</dbReference>
<accession>A0AAD4TL56</accession>
<sequence>MATTGADKFMISLFAPTTKFTKFTSSSTVSTRQSWVLTRPSSVYRSITMSMNGCKGDPRKPLEMIKTQTFQPVSTPEMAMNLLKSAITELDFDPPSYNSGIIRLEVPIQQKIEAISWLQDQNNHLTRCFFSGRSQSIISPDLVDDEPSSSNGHSTIGTPESKLVSVAGVGTAVFFQQSNPFSLDDWKCIRRFLSEDSPLIRAYGALRFDPTTSVSSEWKGFGSFYFMVPLVEFDELEGSSMLAVNIAWDNTVSWTWQDAINALRPELRQISSVVTKLRKEVPKTVILSSNHVPSKSSWDDAVGKALETINGSKSELVKVVLARSSRVVTKSDIDPLEWLAHLQVEGQDAYQFCIQPPNAPAFIGNTPEQLFHRKRLNVSSEALAATRGRGETKSLDRQMEDDLLRSPKDHLEFTIVRENIRGKLEDICNMVLVEPSKTVRKLPRVQHLYAKLSGRLRNEDDEFRVLSSLHPTPAVCGFPTEVARQFISETEMFDRGMYAGPVGWFGGKETEFAVGIRSALVEKGLGALIYAGAGIVNGTKSSSEWEELELKTSQFTKLIEGEKSLSLSRCEEMDNIFQAHNLLGVCRV</sequence>
<evidence type="ECO:0000256" key="3">
    <source>
        <dbReference type="ARBA" id="ARBA00004229"/>
    </source>
</evidence>
<evidence type="ECO:0000256" key="8">
    <source>
        <dbReference type="ARBA" id="ARBA00022821"/>
    </source>
</evidence>
<comment type="subcellular location">
    <subcellularLocation>
        <location evidence="3">Plastid</location>
        <location evidence="3">Chloroplast</location>
    </subcellularLocation>
</comment>
<dbReference type="PANTHER" id="PTHR47253">
    <property type="match status" value="1"/>
</dbReference>
<dbReference type="InterPro" id="IPR004561">
    <property type="entry name" value="IsoChor_synthase"/>
</dbReference>
<dbReference type="FunFam" id="3.60.120.10:FF:000005">
    <property type="entry name" value="isochorismate synthase, chloroplastic-like isoform X1"/>
    <property type="match status" value="1"/>
</dbReference>
<keyword evidence="10" id="KW-0809">Transit peptide</keyword>
<reference evidence="13" key="1">
    <citation type="submission" date="2022-04" db="EMBL/GenBank/DDBJ databases">
        <title>A functionally conserved STORR gene fusion in Papaver species that diverged 16.8 million years ago.</title>
        <authorList>
            <person name="Catania T."/>
        </authorList>
    </citation>
    <scope>NUCLEOTIDE SEQUENCE</scope>
    <source>
        <strain evidence="13">S-188037</strain>
    </source>
</reference>
<organism evidence="13 14">
    <name type="scientific">Papaver atlanticum</name>
    <dbReference type="NCBI Taxonomy" id="357466"/>
    <lineage>
        <taxon>Eukaryota</taxon>
        <taxon>Viridiplantae</taxon>
        <taxon>Streptophyta</taxon>
        <taxon>Embryophyta</taxon>
        <taxon>Tracheophyta</taxon>
        <taxon>Spermatophyta</taxon>
        <taxon>Magnoliopsida</taxon>
        <taxon>Ranunculales</taxon>
        <taxon>Papaveraceae</taxon>
        <taxon>Papaveroideae</taxon>
        <taxon>Papaver</taxon>
    </lineage>
</organism>
<proteinExistence type="inferred from homology"/>
<keyword evidence="6" id="KW-0150">Chloroplast</keyword>
<dbReference type="GO" id="GO:0009507">
    <property type="term" value="C:chloroplast"/>
    <property type="evidence" value="ECO:0007669"/>
    <property type="project" value="UniProtKB-SubCell"/>
</dbReference>
<keyword evidence="14" id="KW-1185">Reference proteome</keyword>